<evidence type="ECO:0000313" key="3">
    <source>
        <dbReference type="Proteomes" id="UP000824120"/>
    </source>
</evidence>
<dbReference type="OrthoDB" id="1436790at2759"/>
<accession>A0A9J5XFT0</accession>
<protein>
    <submittedName>
        <fullName evidence="2">Uncharacterized protein</fullName>
    </submittedName>
</protein>
<comment type="caution">
    <text evidence="2">The sequence shown here is derived from an EMBL/GenBank/DDBJ whole genome shotgun (WGS) entry which is preliminary data.</text>
</comment>
<feature type="signal peptide" evidence="1">
    <location>
        <begin position="1"/>
        <end position="20"/>
    </location>
</feature>
<dbReference type="AlphaFoldDB" id="A0A9J5XFT0"/>
<keyword evidence="3" id="KW-1185">Reference proteome</keyword>
<sequence>MRHFSISIFADLLFFWGSRGQIQPDPSKFLPAPTISSLCNSQQVPVSVSIVFLHIGSQSGLTSLSIFWTIRKADIGTVGDFWTSMTVLHPYGTAVWRTIRNLWPKIINNSKIKRRATVNEVRDNIGWNFRFRRPLNDWEVGELTELNSILEQFQDLNTREDNLVWTRDRKDRFSVKSAYKCLHRSNTQLGS</sequence>
<name>A0A9J5XFT0_SOLCO</name>
<proteinExistence type="predicted"/>
<feature type="chain" id="PRO_5039896387" evidence="1">
    <location>
        <begin position="21"/>
        <end position="191"/>
    </location>
</feature>
<keyword evidence="1" id="KW-0732">Signal</keyword>
<organism evidence="2 3">
    <name type="scientific">Solanum commersonii</name>
    <name type="common">Commerson's wild potato</name>
    <name type="synonym">Commerson's nightshade</name>
    <dbReference type="NCBI Taxonomy" id="4109"/>
    <lineage>
        <taxon>Eukaryota</taxon>
        <taxon>Viridiplantae</taxon>
        <taxon>Streptophyta</taxon>
        <taxon>Embryophyta</taxon>
        <taxon>Tracheophyta</taxon>
        <taxon>Spermatophyta</taxon>
        <taxon>Magnoliopsida</taxon>
        <taxon>eudicotyledons</taxon>
        <taxon>Gunneridae</taxon>
        <taxon>Pentapetalae</taxon>
        <taxon>asterids</taxon>
        <taxon>lamiids</taxon>
        <taxon>Solanales</taxon>
        <taxon>Solanaceae</taxon>
        <taxon>Solanoideae</taxon>
        <taxon>Solaneae</taxon>
        <taxon>Solanum</taxon>
    </lineage>
</organism>
<reference evidence="2 3" key="1">
    <citation type="submission" date="2020-09" db="EMBL/GenBank/DDBJ databases">
        <title>De no assembly of potato wild relative species, Solanum commersonii.</title>
        <authorList>
            <person name="Cho K."/>
        </authorList>
    </citation>
    <scope>NUCLEOTIDE SEQUENCE [LARGE SCALE GENOMIC DNA]</scope>
    <source>
        <strain evidence="2">LZ3.2</strain>
        <tissue evidence="2">Leaf</tissue>
    </source>
</reference>
<dbReference type="EMBL" id="JACXVP010000009">
    <property type="protein sequence ID" value="KAG5586503.1"/>
    <property type="molecule type" value="Genomic_DNA"/>
</dbReference>
<dbReference type="Proteomes" id="UP000824120">
    <property type="component" value="Chromosome 9"/>
</dbReference>
<evidence type="ECO:0000313" key="2">
    <source>
        <dbReference type="EMBL" id="KAG5586503.1"/>
    </source>
</evidence>
<evidence type="ECO:0000256" key="1">
    <source>
        <dbReference type="SAM" id="SignalP"/>
    </source>
</evidence>
<gene>
    <name evidence="2" type="ORF">H5410_046937</name>
</gene>